<reference evidence="2 3" key="1">
    <citation type="journal article" date="2016" name="Nat. Commun.">
        <title>Thousands of microbial genomes shed light on interconnected biogeochemical processes in an aquifer system.</title>
        <authorList>
            <person name="Anantharaman K."/>
            <person name="Brown C.T."/>
            <person name="Hug L.A."/>
            <person name="Sharon I."/>
            <person name="Castelle C.J."/>
            <person name="Probst A.J."/>
            <person name="Thomas B.C."/>
            <person name="Singh A."/>
            <person name="Wilkins M.J."/>
            <person name="Karaoz U."/>
            <person name="Brodie E.L."/>
            <person name="Williams K.H."/>
            <person name="Hubbard S.S."/>
            <person name="Banfield J.F."/>
        </authorList>
    </citation>
    <scope>NUCLEOTIDE SEQUENCE [LARGE SCALE GENOMIC DNA]</scope>
</reference>
<dbReference type="InterPro" id="IPR001279">
    <property type="entry name" value="Metallo-B-lactamas"/>
</dbReference>
<dbReference type="Pfam" id="PF13483">
    <property type="entry name" value="Lactamase_B_3"/>
    <property type="match status" value="1"/>
</dbReference>
<organism evidence="2 3">
    <name type="scientific">Candidatus Woesebacteria bacterium RIFCSPHIGHO2_01_FULL_39_28</name>
    <dbReference type="NCBI Taxonomy" id="1802496"/>
    <lineage>
        <taxon>Bacteria</taxon>
        <taxon>Candidatus Woeseibacteriota</taxon>
    </lineage>
</organism>
<dbReference type="InterPro" id="IPR036866">
    <property type="entry name" value="RibonucZ/Hydroxyglut_hydro"/>
</dbReference>
<evidence type="ECO:0000259" key="1">
    <source>
        <dbReference type="SMART" id="SM00849"/>
    </source>
</evidence>
<sequence>MKITKLGHCCLVIEDRGIRILTDPGSWTTAQNEVRDIDAVLITHEHADHLHVDSVKTILKNNPVGKIYTNKGVGKILEKEGIAFELLEHGQSKTVGDVSIEGHGELHAPIYPTVPQVINTGYFISGRFFYPGDALYNPGKPVEILALPVAGPWVKIAEAIDYAKGVKPKIAFPVHDGMLKIIGPFHAVPASALAAAGIEFKVLPEGQETEL</sequence>
<dbReference type="SUPFAM" id="SSF56281">
    <property type="entry name" value="Metallo-hydrolase/oxidoreductase"/>
    <property type="match status" value="1"/>
</dbReference>
<name>A0A1F7YB69_9BACT</name>
<dbReference type="Proteomes" id="UP000178851">
    <property type="component" value="Unassembled WGS sequence"/>
</dbReference>
<protein>
    <recommendedName>
        <fullName evidence="1">Metallo-beta-lactamase domain-containing protein</fullName>
    </recommendedName>
</protein>
<evidence type="ECO:0000313" key="3">
    <source>
        <dbReference type="Proteomes" id="UP000178851"/>
    </source>
</evidence>
<proteinExistence type="predicted"/>
<accession>A0A1F7YB69</accession>
<dbReference type="AlphaFoldDB" id="A0A1F7YB69"/>
<dbReference type="EMBL" id="MGGI01000029">
    <property type="protein sequence ID" value="OGM24400.1"/>
    <property type="molecule type" value="Genomic_DNA"/>
</dbReference>
<dbReference type="PANTHER" id="PTHR43546:SF3">
    <property type="entry name" value="UPF0173 METAL-DEPENDENT HYDROLASE MJ1163"/>
    <property type="match status" value="1"/>
</dbReference>
<dbReference type="Gene3D" id="3.60.15.10">
    <property type="entry name" value="Ribonuclease Z/Hydroxyacylglutathione hydrolase-like"/>
    <property type="match status" value="1"/>
</dbReference>
<gene>
    <name evidence="2" type="ORF">A2627_00285</name>
</gene>
<evidence type="ECO:0000313" key="2">
    <source>
        <dbReference type="EMBL" id="OGM24400.1"/>
    </source>
</evidence>
<feature type="domain" description="Metallo-beta-lactamase" evidence="1">
    <location>
        <begin position="7"/>
        <end position="175"/>
    </location>
</feature>
<dbReference type="InterPro" id="IPR050114">
    <property type="entry name" value="UPF0173_UPF0282_UlaG_hydrolase"/>
</dbReference>
<comment type="caution">
    <text evidence="2">The sequence shown here is derived from an EMBL/GenBank/DDBJ whole genome shotgun (WGS) entry which is preliminary data.</text>
</comment>
<dbReference type="SMART" id="SM00849">
    <property type="entry name" value="Lactamase_B"/>
    <property type="match status" value="1"/>
</dbReference>
<dbReference type="PANTHER" id="PTHR43546">
    <property type="entry name" value="UPF0173 METAL-DEPENDENT HYDROLASE MJ1163-RELATED"/>
    <property type="match status" value="1"/>
</dbReference>